<feature type="compositionally biased region" description="Basic and acidic residues" evidence="1">
    <location>
        <begin position="65"/>
        <end position="75"/>
    </location>
</feature>
<proteinExistence type="predicted"/>
<feature type="region of interest" description="Disordered" evidence="1">
    <location>
        <begin position="132"/>
        <end position="177"/>
    </location>
</feature>
<name>A0A419EV64_9BACT</name>
<dbReference type="AlphaFoldDB" id="A0A419EV64"/>
<feature type="region of interest" description="Disordered" evidence="1">
    <location>
        <begin position="30"/>
        <end position="75"/>
    </location>
</feature>
<feature type="compositionally biased region" description="Polar residues" evidence="1">
    <location>
        <begin position="40"/>
        <end position="56"/>
    </location>
</feature>
<gene>
    <name evidence="2" type="ORF">C4532_13180</name>
</gene>
<comment type="caution">
    <text evidence="2">The sequence shown here is derived from an EMBL/GenBank/DDBJ whole genome shotgun (WGS) entry which is preliminary data.</text>
</comment>
<accession>A0A419EV64</accession>
<dbReference type="EMBL" id="QZKI01000093">
    <property type="protein sequence ID" value="RJP68225.1"/>
    <property type="molecule type" value="Genomic_DNA"/>
</dbReference>
<evidence type="ECO:0000256" key="1">
    <source>
        <dbReference type="SAM" id="MobiDB-lite"/>
    </source>
</evidence>
<protein>
    <submittedName>
        <fullName evidence="2">Uncharacterized protein</fullName>
    </submittedName>
</protein>
<evidence type="ECO:0000313" key="3">
    <source>
        <dbReference type="Proteomes" id="UP000285961"/>
    </source>
</evidence>
<dbReference type="Proteomes" id="UP000285961">
    <property type="component" value="Unassembled WGS sequence"/>
</dbReference>
<reference evidence="2 3" key="1">
    <citation type="journal article" date="2017" name="ISME J.">
        <title>Energy and carbon metabolisms in a deep terrestrial subsurface fluid microbial community.</title>
        <authorList>
            <person name="Momper L."/>
            <person name="Jungbluth S.P."/>
            <person name="Lee M.D."/>
            <person name="Amend J.P."/>
        </authorList>
    </citation>
    <scope>NUCLEOTIDE SEQUENCE [LARGE SCALE GENOMIC DNA]</scope>
    <source>
        <strain evidence="2">SURF_17</strain>
    </source>
</reference>
<feature type="region of interest" description="Disordered" evidence="1">
    <location>
        <begin position="87"/>
        <end position="111"/>
    </location>
</feature>
<organism evidence="2 3">
    <name type="scientific">Candidatus Abyssobacteria bacterium SURF_17</name>
    <dbReference type="NCBI Taxonomy" id="2093361"/>
    <lineage>
        <taxon>Bacteria</taxon>
        <taxon>Pseudomonadati</taxon>
        <taxon>Candidatus Hydrogenedentota</taxon>
        <taxon>Candidatus Abyssobacteria</taxon>
    </lineage>
</organism>
<sequence length="222" mass="25530">MKFLVTLFIIWVLWRVLRSVIDDLQRRMEEQQRENEKRTASGTSRRSVPQPAQRQTMRPAGGGPDAEKPGQGETDLERWYREALERKRRLAGTTRPRGEPAAVERTQVKRPSEIRVERPERIARVEPQVRRRREELPARPAVISPRERKAPEPEKERPYAHAATTRPKRFREAPKTGISQKPALADFLAGGTWQLDDVRRGIVFAEILGPPKAFGDIEAHVV</sequence>
<feature type="compositionally biased region" description="Basic and acidic residues" evidence="1">
    <location>
        <begin position="145"/>
        <end position="159"/>
    </location>
</feature>
<evidence type="ECO:0000313" key="2">
    <source>
        <dbReference type="EMBL" id="RJP68225.1"/>
    </source>
</evidence>
<feature type="compositionally biased region" description="Basic and acidic residues" evidence="1">
    <location>
        <begin position="30"/>
        <end position="39"/>
    </location>
</feature>